<keyword evidence="2" id="KW-1185">Reference proteome</keyword>
<dbReference type="Proteomes" id="UP000320811">
    <property type="component" value="Unassembled WGS sequence"/>
</dbReference>
<name>A0A561PCG0_9BACT</name>
<proteinExistence type="predicted"/>
<accession>A0A561PCG0</accession>
<dbReference type="PROSITE" id="PS51318">
    <property type="entry name" value="TAT"/>
    <property type="match status" value="1"/>
</dbReference>
<evidence type="ECO:0000313" key="1">
    <source>
        <dbReference type="EMBL" id="TWF35814.1"/>
    </source>
</evidence>
<dbReference type="InterPro" id="IPR006311">
    <property type="entry name" value="TAT_signal"/>
</dbReference>
<dbReference type="Gene3D" id="3.40.1260.10">
    <property type="entry name" value="DsrEFH-like"/>
    <property type="match status" value="1"/>
</dbReference>
<reference evidence="1 2" key="1">
    <citation type="submission" date="2019-06" db="EMBL/GenBank/DDBJ databases">
        <title>Sorghum-associated microbial communities from plants grown in Nebraska, USA.</title>
        <authorList>
            <person name="Schachtman D."/>
        </authorList>
    </citation>
    <scope>NUCLEOTIDE SEQUENCE [LARGE SCALE GENOMIC DNA]</scope>
    <source>
        <strain evidence="1 2">1209</strain>
    </source>
</reference>
<protein>
    <submittedName>
        <fullName evidence="1">Uncharacterized protein</fullName>
    </submittedName>
</protein>
<comment type="caution">
    <text evidence="1">The sequence shown here is derived from an EMBL/GenBank/DDBJ whole genome shotgun (WGS) entry which is preliminary data.</text>
</comment>
<dbReference type="EMBL" id="VIWO01000008">
    <property type="protein sequence ID" value="TWF35814.1"/>
    <property type="molecule type" value="Genomic_DNA"/>
</dbReference>
<dbReference type="InterPro" id="IPR027396">
    <property type="entry name" value="DsrEFH-like"/>
</dbReference>
<sequence>MNDNENGATNRRDFLGKIIAGATILGMPAMVPFDLHAAMPQEHMKMTTNTADAWMNKITGKHRMVLDVVRPNEIFPFAWSRVFLLTNSATGTPEKDCGVVVVLRHAGIPYAMKSELWEKYHFGEMFKADDPLTKAASTRNPFWEPKAGDFSVPGIGNVAIGINELQASGVMFCVCNMAITVYSAVAAQQMSLDPAVVKKEWMDGILPGIQVVPSGVWAVGRAQEKKCAYCYAG</sequence>
<dbReference type="RefSeq" id="WP_145673056.1">
    <property type="nucleotide sequence ID" value="NZ_VIWO01000008.1"/>
</dbReference>
<evidence type="ECO:0000313" key="2">
    <source>
        <dbReference type="Proteomes" id="UP000320811"/>
    </source>
</evidence>
<dbReference type="AlphaFoldDB" id="A0A561PCG0"/>
<dbReference type="OrthoDB" id="1174147at2"/>
<organism evidence="1 2">
    <name type="scientific">Chitinophaga polysaccharea</name>
    <dbReference type="NCBI Taxonomy" id="1293035"/>
    <lineage>
        <taxon>Bacteria</taxon>
        <taxon>Pseudomonadati</taxon>
        <taxon>Bacteroidota</taxon>
        <taxon>Chitinophagia</taxon>
        <taxon>Chitinophagales</taxon>
        <taxon>Chitinophagaceae</taxon>
        <taxon>Chitinophaga</taxon>
    </lineage>
</organism>
<gene>
    <name evidence="1" type="ORF">FHW36_108170</name>
</gene>